<comment type="similarity">
    <text evidence="1">Belongs to the peptidase C40 family.</text>
</comment>
<proteinExistence type="inferred from homology"/>
<dbReference type="AlphaFoldDB" id="A0A1I2PRG5"/>
<protein>
    <submittedName>
        <fullName evidence="6">Cell wall-associated hydrolase, NlpC family</fullName>
    </submittedName>
</protein>
<reference evidence="6 7" key="1">
    <citation type="submission" date="2016-10" db="EMBL/GenBank/DDBJ databases">
        <authorList>
            <person name="de Groot N.N."/>
        </authorList>
    </citation>
    <scope>NUCLEOTIDE SEQUENCE [LARGE SCALE GENOMIC DNA]</scope>
    <source>
        <strain>J11</strain>
        <strain evidence="7">PG 39</strain>
    </source>
</reference>
<feature type="domain" description="NlpC/P60" evidence="5">
    <location>
        <begin position="155"/>
        <end position="268"/>
    </location>
</feature>
<evidence type="ECO:0000256" key="4">
    <source>
        <dbReference type="ARBA" id="ARBA00022807"/>
    </source>
</evidence>
<keyword evidence="7" id="KW-1185">Reference proteome</keyword>
<gene>
    <name evidence="6" type="ORF">SAMN05660282_00195</name>
</gene>
<evidence type="ECO:0000256" key="3">
    <source>
        <dbReference type="ARBA" id="ARBA00022801"/>
    </source>
</evidence>
<keyword evidence="3 6" id="KW-0378">Hydrolase</keyword>
<accession>A0A1I2PRG5</accession>
<sequence>MTTTLPNVHLPPLPDLGAARPLAHYFGANAETILGLAEVENFRRIAVSQLVKDAQGIIDSHLGMLAEVAQDVLQVARGLMPLLHSFAPGVASLAHQLLDQLSAQVAEFSSQEQHMLAAKLEPLARELDELSGDHQFPEAAPDALSTQFPGSSSGSAQGQQAVAAALSMVGTPYVWGGTGAGGFDCSGLTQWAWRQAGVELPRLAEHQTVGRAVSVEELQPGDLVVWDGHVAMFAGNGQIVEAGDPVQTNPLRTSNMGMAFKGFYRPTG</sequence>
<name>A0A1I2PRG5_9CORY</name>
<evidence type="ECO:0000256" key="2">
    <source>
        <dbReference type="ARBA" id="ARBA00022670"/>
    </source>
</evidence>
<organism evidence="6 7">
    <name type="scientific">Corynebacterium spheniscorum</name>
    <dbReference type="NCBI Taxonomy" id="185761"/>
    <lineage>
        <taxon>Bacteria</taxon>
        <taxon>Bacillati</taxon>
        <taxon>Actinomycetota</taxon>
        <taxon>Actinomycetes</taxon>
        <taxon>Mycobacteriales</taxon>
        <taxon>Corynebacteriaceae</taxon>
        <taxon>Corynebacterium</taxon>
    </lineage>
</organism>
<dbReference type="Proteomes" id="UP000199065">
    <property type="component" value="Unassembled WGS sequence"/>
</dbReference>
<evidence type="ECO:0000259" key="5">
    <source>
        <dbReference type="PROSITE" id="PS51935"/>
    </source>
</evidence>
<dbReference type="PANTHER" id="PTHR47359:SF3">
    <property type="entry name" value="NLP_P60 DOMAIN-CONTAINING PROTEIN-RELATED"/>
    <property type="match status" value="1"/>
</dbReference>
<dbReference type="STRING" id="185761.SAMN05660282_00195"/>
<dbReference type="InterPro" id="IPR000064">
    <property type="entry name" value="NLP_P60_dom"/>
</dbReference>
<dbReference type="GO" id="GO:0006508">
    <property type="term" value="P:proteolysis"/>
    <property type="evidence" value="ECO:0007669"/>
    <property type="project" value="UniProtKB-KW"/>
</dbReference>
<dbReference type="InterPro" id="IPR051794">
    <property type="entry name" value="PG_Endopeptidase_C40"/>
</dbReference>
<keyword evidence="2" id="KW-0645">Protease</keyword>
<evidence type="ECO:0000256" key="1">
    <source>
        <dbReference type="ARBA" id="ARBA00007074"/>
    </source>
</evidence>
<dbReference type="Pfam" id="PF00877">
    <property type="entry name" value="NLPC_P60"/>
    <property type="match status" value="1"/>
</dbReference>
<evidence type="ECO:0000313" key="6">
    <source>
        <dbReference type="EMBL" id="SFG18732.1"/>
    </source>
</evidence>
<evidence type="ECO:0000313" key="7">
    <source>
        <dbReference type="Proteomes" id="UP000199065"/>
    </source>
</evidence>
<dbReference type="Gene3D" id="3.90.1720.10">
    <property type="entry name" value="endopeptidase domain like (from Nostoc punctiforme)"/>
    <property type="match status" value="1"/>
</dbReference>
<keyword evidence="4" id="KW-0788">Thiol protease</keyword>
<dbReference type="InterPro" id="IPR038765">
    <property type="entry name" value="Papain-like_cys_pep_sf"/>
</dbReference>
<dbReference type="PANTHER" id="PTHR47359">
    <property type="entry name" value="PEPTIDOGLYCAN DL-ENDOPEPTIDASE CWLO"/>
    <property type="match status" value="1"/>
</dbReference>
<dbReference type="OrthoDB" id="5177647at2"/>
<dbReference type="GO" id="GO:0008234">
    <property type="term" value="F:cysteine-type peptidase activity"/>
    <property type="evidence" value="ECO:0007669"/>
    <property type="project" value="UniProtKB-KW"/>
</dbReference>
<dbReference type="SUPFAM" id="SSF54001">
    <property type="entry name" value="Cysteine proteinases"/>
    <property type="match status" value="1"/>
</dbReference>
<dbReference type="EMBL" id="FOPJ01000001">
    <property type="protein sequence ID" value="SFG18732.1"/>
    <property type="molecule type" value="Genomic_DNA"/>
</dbReference>
<dbReference type="PROSITE" id="PS51935">
    <property type="entry name" value="NLPC_P60"/>
    <property type="match status" value="1"/>
</dbReference>
<dbReference type="RefSeq" id="WP_092283490.1">
    <property type="nucleotide sequence ID" value="NZ_FOPJ01000001.1"/>
</dbReference>